<organism evidence="2 3">
    <name type="scientific">Albidovulum marisflavi</name>
    <dbReference type="NCBI Taxonomy" id="2984159"/>
    <lineage>
        <taxon>Bacteria</taxon>
        <taxon>Pseudomonadati</taxon>
        <taxon>Pseudomonadota</taxon>
        <taxon>Alphaproteobacteria</taxon>
        <taxon>Rhodobacterales</taxon>
        <taxon>Paracoccaceae</taxon>
        <taxon>Albidovulum</taxon>
    </lineage>
</organism>
<comment type="caution">
    <text evidence="2">The sequence shown here is derived from an EMBL/GenBank/DDBJ whole genome shotgun (WGS) entry which is preliminary data.</text>
</comment>
<feature type="chain" id="PRO_5046114087" description="Porin" evidence="1">
    <location>
        <begin position="29"/>
        <end position="76"/>
    </location>
</feature>
<protein>
    <recommendedName>
        <fullName evidence="4">Porin</fullName>
    </recommendedName>
</protein>
<evidence type="ECO:0000256" key="1">
    <source>
        <dbReference type="SAM" id="SignalP"/>
    </source>
</evidence>
<name>A0ABT2ZHZ6_9RHOB</name>
<evidence type="ECO:0008006" key="4">
    <source>
        <dbReference type="Google" id="ProtNLM"/>
    </source>
</evidence>
<evidence type="ECO:0000313" key="2">
    <source>
        <dbReference type="EMBL" id="MCV2870663.1"/>
    </source>
</evidence>
<dbReference type="EMBL" id="JAOWKY010000008">
    <property type="protein sequence ID" value="MCV2870663.1"/>
    <property type="molecule type" value="Genomic_DNA"/>
</dbReference>
<gene>
    <name evidence="2" type="ORF">OEW28_18780</name>
</gene>
<accession>A0ABT2ZHZ6</accession>
<dbReference type="RefSeq" id="WP_263736341.1">
    <property type="nucleotide sequence ID" value="NZ_JAOWKY010000008.1"/>
</dbReference>
<dbReference type="Proteomes" id="UP001652542">
    <property type="component" value="Unassembled WGS sequence"/>
</dbReference>
<feature type="signal peptide" evidence="1">
    <location>
        <begin position="1"/>
        <end position="28"/>
    </location>
</feature>
<reference evidence="2 3" key="1">
    <citation type="submission" date="2022-10" db="EMBL/GenBank/DDBJ databases">
        <title>Defluviimonas sp. nov., isolated from ocean surface water.</title>
        <authorList>
            <person name="He W."/>
            <person name="Wang L."/>
            <person name="Zhang D.-F."/>
        </authorList>
    </citation>
    <scope>NUCLEOTIDE SEQUENCE [LARGE SCALE GENOMIC DNA]</scope>
    <source>
        <strain evidence="2 3">WL0002</strain>
    </source>
</reference>
<keyword evidence="3" id="KW-1185">Reference proteome</keyword>
<proteinExistence type="predicted"/>
<keyword evidence="1" id="KW-0732">Signal</keyword>
<sequence length="76" mass="7739">MKTTTIARIVCAAAFGAILGGAATIASAAGDYVDAQGCTHIDMGGYYNLGLEPGCGRVNREGGVNSPTLDDEEDDE</sequence>
<evidence type="ECO:0000313" key="3">
    <source>
        <dbReference type="Proteomes" id="UP001652542"/>
    </source>
</evidence>